<comment type="subcellular location">
    <subcellularLocation>
        <location evidence="1">Cell membrane</location>
        <topology evidence="1">Multi-pass membrane protein</topology>
    </subcellularLocation>
</comment>
<dbReference type="PANTHER" id="PTHR34184:SF4">
    <property type="entry name" value="UPF0718 PROTEIN YCGR"/>
    <property type="match status" value="1"/>
</dbReference>
<evidence type="ECO:0000256" key="3">
    <source>
        <dbReference type="ARBA" id="ARBA00022475"/>
    </source>
</evidence>
<feature type="transmembrane region" description="Helical" evidence="7">
    <location>
        <begin position="26"/>
        <end position="45"/>
    </location>
</feature>
<feature type="transmembrane region" description="Helical" evidence="7">
    <location>
        <begin position="162"/>
        <end position="180"/>
    </location>
</feature>
<evidence type="ECO:0000313" key="8">
    <source>
        <dbReference type="EMBL" id="SHJ39919.1"/>
    </source>
</evidence>
<dbReference type="OrthoDB" id="9770315at2"/>
<gene>
    <name evidence="8" type="ORF">SAMN02745181_1963</name>
</gene>
<dbReference type="AlphaFoldDB" id="A0A1M6IZQ6"/>
<dbReference type="InterPro" id="IPR005524">
    <property type="entry name" value="DUF318"/>
</dbReference>
<sequence>MSCCSKPKKEEKPSCCSSGGKKKIDWIFWISLAVIVIAYPLHFFMHGKMETKLGIFTHGVFELINQMWWGVLFGIAALGFIGKVPRELIQNFLGQGGTLRGIARACGAGLLLDLCNHGILMVGAKLYERGASLGQVFAFLIASPWNSLSLTLILWSLVGLKWTLLFILGSAVIAIIAGYLTDKIISNSSLPKNPNTLPHDPDFKLRKEIKERWKQTKFTKQFFFSALKDGVLESKMIIRWLFLGTIMAAGLRAFIQPETFSDWFGPSVLGLVFTLIGATVIEVCSEGSLPIGTDLLNRAGAPGNAFAFLMAGASTDYTEIMVLRETTKSLKLTFLLPILTLPQIILIALMMNAIQ</sequence>
<evidence type="ECO:0000256" key="7">
    <source>
        <dbReference type="SAM" id="Phobius"/>
    </source>
</evidence>
<evidence type="ECO:0000256" key="1">
    <source>
        <dbReference type="ARBA" id="ARBA00004651"/>
    </source>
</evidence>
<feature type="transmembrane region" description="Helical" evidence="7">
    <location>
        <begin position="263"/>
        <end position="283"/>
    </location>
</feature>
<evidence type="ECO:0000256" key="6">
    <source>
        <dbReference type="ARBA" id="ARBA00023136"/>
    </source>
</evidence>
<organism evidence="8 9">
    <name type="scientific">Rubritalea squalenifaciens DSM 18772</name>
    <dbReference type="NCBI Taxonomy" id="1123071"/>
    <lineage>
        <taxon>Bacteria</taxon>
        <taxon>Pseudomonadati</taxon>
        <taxon>Verrucomicrobiota</taxon>
        <taxon>Verrucomicrobiia</taxon>
        <taxon>Verrucomicrobiales</taxon>
        <taxon>Rubritaleaceae</taxon>
        <taxon>Rubritalea</taxon>
    </lineage>
</organism>
<dbReference type="InParanoid" id="A0A1M6IZQ6"/>
<keyword evidence="3" id="KW-1003">Cell membrane</keyword>
<evidence type="ECO:0000256" key="5">
    <source>
        <dbReference type="ARBA" id="ARBA00022989"/>
    </source>
</evidence>
<name>A0A1M6IZQ6_9BACT</name>
<feature type="transmembrane region" description="Helical" evidence="7">
    <location>
        <begin position="237"/>
        <end position="257"/>
    </location>
</feature>
<accession>A0A1M6IZQ6</accession>
<protein>
    <recommendedName>
        <fullName evidence="10">ATPase</fullName>
    </recommendedName>
</protein>
<reference evidence="8 9" key="1">
    <citation type="submission" date="2016-11" db="EMBL/GenBank/DDBJ databases">
        <authorList>
            <person name="Jaros S."/>
            <person name="Januszkiewicz K."/>
            <person name="Wedrychowicz H."/>
        </authorList>
    </citation>
    <scope>NUCLEOTIDE SEQUENCE [LARGE SCALE GENOMIC DNA]</scope>
    <source>
        <strain evidence="8 9">DSM 18772</strain>
    </source>
</reference>
<keyword evidence="9" id="KW-1185">Reference proteome</keyword>
<evidence type="ECO:0000256" key="4">
    <source>
        <dbReference type="ARBA" id="ARBA00022692"/>
    </source>
</evidence>
<comment type="similarity">
    <text evidence="2">Belongs to the UPF0718 family.</text>
</comment>
<evidence type="ECO:0000256" key="2">
    <source>
        <dbReference type="ARBA" id="ARBA00006386"/>
    </source>
</evidence>
<keyword evidence="4 7" id="KW-0812">Transmembrane</keyword>
<dbReference type="Proteomes" id="UP000184510">
    <property type="component" value="Unassembled WGS sequence"/>
</dbReference>
<dbReference type="EMBL" id="FQYR01000003">
    <property type="protein sequence ID" value="SHJ39919.1"/>
    <property type="molecule type" value="Genomic_DNA"/>
</dbReference>
<dbReference type="Pfam" id="PF03773">
    <property type="entry name" value="ArsP_1"/>
    <property type="match status" value="1"/>
</dbReference>
<feature type="transmembrane region" description="Helical" evidence="7">
    <location>
        <begin position="66"/>
        <end position="82"/>
    </location>
</feature>
<evidence type="ECO:0008006" key="10">
    <source>
        <dbReference type="Google" id="ProtNLM"/>
    </source>
</evidence>
<dbReference type="InterPro" id="IPR052923">
    <property type="entry name" value="UPF0718"/>
</dbReference>
<proteinExistence type="inferred from homology"/>
<evidence type="ECO:0000313" key="9">
    <source>
        <dbReference type="Proteomes" id="UP000184510"/>
    </source>
</evidence>
<dbReference type="GO" id="GO:0005886">
    <property type="term" value="C:plasma membrane"/>
    <property type="evidence" value="ECO:0007669"/>
    <property type="project" value="UniProtKB-SubCell"/>
</dbReference>
<feature type="transmembrane region" description="Helical" evidence="7">
    <location>
        <begin position="334"/>
        <end position="354"/>
    </location>
</feature>
<dbReference type="RefSeq" id="WP_143183535.1">
    <property type="nucleotide sequence ID" value="NZ_FQYR01000003.1"/>
</dbReference>
<dbReference type="PANTHER" id="PTHR34184">
    <property type="entry name" value="UPF0718 PROTEIN YCGR"/>
    <property type="match status" value="1"/>
</dbReference>
<feature type="transmembrane region" description="Helical" evidence="7">
    <location>
        <begin position="136"/>
        <end position="156"/>
    </location>
</feature>
<dbReference type="STRING" id="1123071.SAMN02745181_1963"/>
<keyword evidence="5 7" id="KW-1133">Transmembrane helix</keyword>
<keyword evidence="6 7" id="KW-0472">Membrane</keyword>